<organism evidence="1">
    <name type="scientific">Penicillium chrysogenum</name>
    <name type="common">Penicillium notatum</name>
    <dbReference type="NCBI Taxonomy" id="5076"/>
    <lineage>
        <taxon>Eukaryota</taxon>
        <taxon>Fungi</taxon>
        <taxon>Dikarya</taxon>
        <taxon>Ascomycota</taxon>
        <taxon>Pezizomycotina</taxon>
        <taxon>Eurotiomycetes</taxon>
        <taxon>Eurotiomycetidae</taxon>
        <taxon>Eurotiales</taxon>
        <taxon>Aspergillaceae</taxon>
        <taxon>Penicillium</taxon>
        <taxon>Penicillium chrysogenum species complex</taxon>
    </lineage>
</organism>
<dbReference type="AlphaFoldDB" id="A0A167X1Y3"/>
<dbReference type="EMBL" id="CM002798">
    <property type="protein sequence ID" value="KZN92312.1"/>
    <property type="molecule type" value="Genomic_DNA"/>
</dbReference>
<protein>
    <submittedName>
        <fullName evidence="1">Uncharacterized protein</fullName>
    </submittedName>
</protein>
<name>A0A167X1Y3_PENCH</name>
<dbReference type="Proteomes" id="UP000076449">
    <property type="component" value="Chromosome I"/>
</dbReference>
<gene>
    <name evidence="1" type="ORF">EN45_024660</name>
</gene>
<sequence>MCKAMKRQYLLSLFRTIRGYRSLAKQYPAPSCDDGSNLAKRTHSCSVPASDEPQIETMRSLFQGCNPTFKPHPLGWEAESLLLLSPSQQMCYYNGKLFGGYISLLIDRILADCCKSAVTLELSLTTN</sequence>
<proteinExistence type="predicted"/>
<evidence type="ECO:0000313" key="1">
    <source>
        <dbReference type="EMBL" id="KZN92312.1"/>
    </source>
</evidence>
<reference evidence="1" key="1">
    <citation type="journal article" date="2014" name="Genome Announc.">
        <title>Complete sequencing and chromosome-scale genome assembly of the industrial progenitor strain P2niaD18 from the penicillin producer Penicillium chrysogenum.</title>
        <authorList>
            <person name="Specht T."/>
            <person name="Dahlmann T.A."/>
            <person name="Zadra I."/>
            <person name="Kurnsteiner H."/>
            <person name="Kuck U."/>
        </authorList>
    </citation>
    <scope>NUCLEOTIDE SEQUENCE [LARGE SCALE GENOMIC DNA]</scope>
    <source>
        <strain evidence="1">P2niaD18</strain>
    </source>
</reference>
<accession>A0A167X1Y3</accession>